<name>A0AAD5TH61_9FUNG</name>
<gene>
    <name evidence="1" type="ORF">HDU87_006171</name>
</gene>
<reference evidence="1" key="1">
    <citation type="submission" date="2020-05" db="EMBL/GenBank/DDBJ databases">
        <title>Phylogenomic resolution of chytrid fungi.</title>
        <authorList>
            <person name="Stajich J.E."/>
            <person name="Amses K."/>
            <person name="Simmons R."/>
            <person name="Seto K."/>
            <person name="Myers J."/>
            <person name="Bonds A."/>
            <person name="Quandt C.A."/>
            <person name="Barry K."/>
            <person name="Liu P."/>
            <person name="Grigoriev I."/>
            <person name="Longcore J.E."/>
            <person name="James T.Y."/>
        </authorList>
    </citation>
    <scope>NUCLEOTIDE SEQUENCE</scope>
    <source>
        <strain evidence="1">JEL0379</strain>
    </source>
</reference>
<organism evidence="1 2">
    <name type="scientific">Geranomyces variabilis</name>
    <dbReference type="NCBI Taxonomy" id="109894"/>
    <lineage>
        <taxon>Eukaryota</taxon>
        <taxon>Fungi</taxon>
        <taxon>Fungi incertae sedis</taxon>
        <taxon>Chytridiomycota</taxon>
        <taxon>Chytridiomycota incertae sedis</taxon>
        <taxon>Chytridiomycetes</taxon>
        <taxon>Spizellomycetales</taxon>
        <taxon>Powellomycetaceae</taxon>
        <taxon>Geranomyces</taxon>
    </lineage>
</organism>
<protein>
    <submittedName>
        <fullName evidence="1">Uncharacterized protein</fullName>
    </submittedName>
</protein>
<dbReference type="Proteomes" id="UP001212152">
    <property type="component" value="Unassembled WGS sequence"/>
</dbReference>
<proteinExistence type="predicted"/>
<evidence type="ECO:0000313" key="2">
    <source>
        <dbReference type="Proteomes" id="UP001212152"/>
    </source>
</evidence>
<evidence type="ECO:0000313" key="1">
    <source>
        <dbReference type="EMBL" id="KAJ3175508.1"/>
    </source>
</evidence>
<dbReference type="EMBL" id="JADGJQ010000051">
    <property type="protein sequence ID" value="KAJ3175508.1"/>
    <property type="molecule type" value="Genomic_DNA"/>
</dbReference>
<dbReference type="AlphaFoldDB" id="A0AAD5TH61"/>
<comment type="caution">
    <text evidence="1">The sequence shown here is derived from an EMBL/GenBank/DDBJ whole genome shotgun (WGS) entry which is preliminary data.</text>
</comment>
<sequence length="136" mass="14902">MNVPTTEPPVNKDPLVQKINVTDMFALALTAAAQRKQEAAAKAAAEAVAVALACSKAVDAIHNYILNDPFAHRYTVTLDVDFSKTFRTEVERVLRAAGWESITVRHVGAAGDKMKCTVSFSWPRKMSERIKSARSL</sequence>
<keyword evidence="2" id="KW-1185">Reference proteome</keyword>
<accession>A0AAD5TH61</accession>